<reference evidence="7 8" key="1">
    <citation type="submission" date="2017-10" db="EMBL/GenBank/DDBJ databases">
        <title>Novel microbial diversity and functional potential in the marine mammal oral microbiome.</title>
        <authorList>
            <person name="Dudek N.K."/>
            <person name="Sun C.L."/>
            <person name="Burstein D."/>
            <person name="Kantor R.S."/>
            <person name="Aliaga Goltsman D.S."/>
            <person name="Bik E.M."/>
            <person name="Thomas B.C."/>
            <person name="Banfield J.F."/>
            <person name="Relman D.A."/>
        </authorList>
    </citation>
    <scope>NUCLEOTIDE SEQUENCE [LARGE SCALE GENOMIC DNA]</scope>
    <source>
        <strain evidence="7">DOLJORAL78_47_16</strain>
    </source>
</reference>
<evidence type="ECO:0000313" key="8">
    <source>
        <dbReference type="Proteomes" id="UP000230821"/>
    </source>
</evidence>
<keyword evidence="3" id="KW-0846">Cobalamin</keyword>
<keyword evidence="4" id="KW-0413">Isomerase</keyword>
<evidence type="ECO:0000256" key="3">
    <source>
        <dbReference type="ARBA" id="ARBA00022628"/>
    </source>
</evidence>
<evidence type="ECO:0000256" key="1">
    <source>
        <dbReference type="ARBA" id="ARBA00001922"/>
    </source>
</evidence>
<evidence type="ECO:0000256" key="2">
    <source>
        <dbReference type="ARBA" id="ARBA00008465"/>
    </source>
</evidence>
<dbReference type="Proteomes" id="UP000230821">
    <property type="component" value="Unassembled WGS sequence"/>
</dbReference>
<proteinExistence type="inferred from homology"/>
<comment type="similarity">
    <text evidence="2">Belongs to the methylmalonyl-CoA mutase family.</text>
</comment>
<dbReference type="PANTHER" id="PTHR48101:SF4">
    <property type="entry name" value="METHYLMALONYL-COA MUTASE, MITOCHONDRIAL"/>
    <property type="match status" value="1"/>
</dbReference>
<dbReference type="InterPro" id="IPR006099">
    <property type="entry name" value="MeMalonylCoA_mutase_a/b_cat"/>
</dbReference>
<dbReference type="SUPFAM" id="SSF51703">
    <property type="entry name" value="Cobalamin (vitamin B12)-dependent enzymes"/>
    <property type="match status" value="1"/>
</dbReference>
<dbReference type="Gene3D" id="3.20.20.240">
    <property type="entry name" value="Methylmalonyl-CoA mutase"/>
    <property type="match status" value="1"/>
</dbReference>
<dbReference type="Gene3D" id="3.40.50.280">
    <property type="entry name" value="Cobalamin-binding domain"/>
    <property type="match status" value="1"/>
</dbReference>
<evidence type="ECO:0000313" key="7">
    <source>
        <dbReference type="EMBL" id="PIE34994.1"/>
    </source>
</evidence>
<dbReference type="Pfam" id="PF01642">
    <property type="entry name" value="MM_CoA_mutase"/>
    <property type="match status" value="1"/>
</dbReference>
<dbReference type="InterPro" id="IPR016176">
    <property type="entry name" value="Cbl-dep_enz_cat"/>
</dbReference>
<dbReference type="GO" id="GO:0046872">
    <property type="term" value="F:metal ion binding"/>
    <property type="evidence" value="ECO:0007669"/>
    <property type="project" value="InterPro"/>
</dbReference>
<comment type="caution">
    <text evidence="7">The sequence shown here is derived from an EMBL/GenBank/DDBJ whole genome shotgun (WGS) entry which is preliminary data.</text>
</comment>
<dbReference type="CDD" id="cd03677">
    <property type="entry name" value="MM_CoA_mutase_beta"/>
    <property type="match status" value="1"/>
</dbReference>
<dbReference type="GO" id="GO:0031419">
    <property type="term" value="F:cobalamin binding"/>
    <property type="evidence" value="ECO:0007669"/>
    <property type="project" value="UniProtKB-KW"/>
</dbReference>
<dbReference type="AlphaFoldDB" id="A0A2G6KH58"/>
<gene>
    <name evidence="7" type="ORF">CSA56_06060</name>
</gene>
<keyword evidence="5" id="KW-0170">Cobalt</keyword>
<dbReference type="InterPro" id="IPR036724">
    <property type="entry name" value="Cobalamin-bd_sf"/>
</dbReference>
<dbReference type="InterPro" id="IPR006098">
    <property type="entry name" value="MMCoA_mutase_a_cat"/>
</dbReference>
<dbReference type="NCBIfam" id="TIGR00641">
    <property type="entry name" value="acid_CoA_mut_N"/>
    <property type="match status" value="1"/>
</dbReference>
<organism evidence="7 8">
    <name type="scientific">candidate division KSB3 bacterium</name>
    <dbReference type="NCBI Taxonomy" id="2044937"/>
    <lineage>
        <taxon>Bacteria</taxon>
        <taxon>candidate division KSB3</taxon>
    </lineage>
</organism>
<accession>A0A2G6KH58</accession>
<dbReference type="GO" id="GO:0004494">
    <property type="term" value="F:methylmalonyl-CoA mutase activity"/>
    <property type="evidence" value="ECO:0007669"/>
    <property type="project" value="UniProtKB-EC"/>
</dbReference>
<dbReference type="PANTHER" id="PTHR48101">
    <property type="entry name" value="METHYLMALONYL-COA MUTASE, MITOCHONDRIAL-RELATED"/>
    <property type="match status" value="1"/>
</dbReference>
<evidence type="ECO:0000256" key="4">
    <source>
        <dbReference type="ARBA" id="ARBA00023235"/>
    </source>
</evidence>
<comment type="cofactor">
    <cofactor evidence="1">
        <name>adenosylcob(III)alamin</name>
        <dbReference type="ChEBI" id="CHEBI:18408"/>
    </cofactor>
</comment>
<evidence type="ECO:0000259" key="6">
    <source>
        <dbReference type="Pfam" id="PF01642"/>
    </source>
</evidence>
<feature type="domain" description="Methylmalonyl-CoA mutase alpha/beta chain catalytic" evidence="6">
    <location>
        <begin position="47"/>
        <end position="556"/>
    </location>
</feature>
<dbReference type="GO" id="GO:0019678">
    <property type="term" value="P:propionate metabolic process, methylmalonyl pathway"/>
    <property type="evidence" value="ECO:0007669"/>
    <property type="project" value="TreeGrafter"/>
</dbReference>
<evidence type="ECO:0000256" key="5">
    <source>
        <dbReference type="ARBA" id="ARBA00023285"/>
    </source>
</evidence>
<protein>
    <submittedName>
        <fullName evidence="7">Methylmalonyl-CoA mutase</fullName>
    </submittedName>
</protein>
<sequence>MAEQIHIHNEKKLLLQRDFPCSSYEEWREAAVKLLKGAPFEKKMCTKTYEGITLQAMYWPQDIDDISHTETFPGFAPYLRGNSVAGYKAGAWLIAQEIRENAPDACHAALKHDVQNGQTALHLVLDPASQSGLDPDHASAEQVGRGGVSMSSMGDLEIILKDLDVEHLPCVVQTGTSSLTLTAFLVIIARNKGVPLENLHGCIGLDPLGILASQGTLPHSLETAYTKMAGLTGWTTNQAPHLRTILVQGSPYHNGGASAVEELAAMLATAVEYVRQMQQAGLSIDDIAPRVQFECALGTNYFMEIAKLRAARVLWAKIVKAFGGNEASQKMALHARSTLWNKTIHDPYVNMLRATVETFAGVVGGCESLHTGSFDEVVRPSDEFSRRIARNTQIILKEEAHVHEVIDPAGGSWYVEKLTDELARSAWGLFQEIELQGGMAKALENGFVQKQVGRTSEKRLANLSTRKDVSVGTNMYPNVKEQLLEASSDDNEAFQKVRSETVNTYRAARDQDAHSAALDQVRRVFRETPLAVMESVIEAVTAGATLGEVEGVLTRAEENSCQIVPVKQFRGAEIFEQLRSAMEKFTKKTGKQPTVFLANMGPIPQHKARADFSTGFFEVGGFEVLSNTGFLTVNEAAEAACASGAQVIVICSTDATYPEIVPPLTGRIKAEYPERIIIVAGYPKEHIENFKHAGVDEFIHLRANVYTILTDVMTRLNILA</sequence>
<dbReference type="EMBL" id="PDSK01000068">
    <property type="protein sequence ID" value="PIE34994.1"/>
    <property type="molecule type" value="Genomic_DNA"/>
</dbReference>
<name>A0A2G6KH58_9BACT</name>
<dbReference type="GO" id="GO:0005737">
    <property type="term" value="C:cytoplasm"/>
    <property type="evidence" value="ECO:0007669"/>
    <property type="project" value="TreeGrafter"/>
</dbReference>
<dbReference type="SUPFAM" id="SSF52242">
    <property type="entry name" value="Cobalamin (vitamin B12)-binding domain"/>
    <property type="match status" value="1"/>
</dbReference>